<dbReference type="Gene3D" id="2.10.90.10">
    <property type="entry name" value="Cystine-knot cytokines"/>
    <property type="match status" value="1"/>
</dbReference>
<accession>T1FVG7</accession>
<proteinExistence type="inferred from homology"/>
<dbReference type="KEGG" id="hro:HELRODRAFT_193902"/>
<reference evidence="7" key="1">
    <citation type="submission" date="2012-12" db="EMBL/GenBank/DDBJ databases">
        <authorList>
            <person name="Hellsten U."/>
            <person name="Grimwood J."/>
            <person name="Chapman J.A."/>
            <person name="Shapiro H."/>
            <person name="Aerts A."/>
            <person name="Otillar R.P."/>
            <person name="Terry A.Y."/>
            <person name="Boore J.L."/>
            <person name="Simakov O."/>
            <person name="Marletaz F."/>
            <person name="Cho S.-J."/>
            <person name="Edsinger-Gonzales E."/>
            <person name="Havlak P."/>
            <person name="Kuo D.-H."/>
            <person name="Larsson T."/>
            <person name="Lv J."/>
            <person name="Arendt D."/>
            <person name="Savage R."/>
            <person name="Osoegawa K."/>
            <person name="de Jong P."/>
            <person name="Lindberg D.R."/>
            <person name="Seaver E.C."/>
            <person name="Weisblat D.A."/>
            <person name="Putnam N.H."/>
            <person name="Grigoriev I.V."/>
            <person name="Rokhsar D.S."/>
        </authorList>
    </citation>
    <scope>NUCLEOTIDE SEQUENCE</scope>
</reference>
<dbReference type="Proteomes" id="UP000015101">
    <property type="component" value="Unassembled WGS sequence"/>
</dbReference>
<evidence type="ECO:0000259" key="4">
    <source>
        <dbReference type="PROSITE" id="PS50278"/>
    </source>
</evidence>
<dbReference type="GO" id="GO:0030335">
    <property type="term" value="P:positive regulation of cell migration"/>
    <property type="evidence" value="ECO:0000318"/>
    <property type="project" value="GO_Central"/>
</dbReference>
<dbReference type="GO" id="GO:0016020">
    <property type="term" value="C:membrane"/>
    <property type="evidence" value="ECO:0007669"/>
    <property type="project" value="InterPro"/>
</dbReference>
<keyword evidence="3" id="KW-0497">Mitogen</keyword>
<dbReference type="GO" id="GO:0051781">
    <property type="term" value="P:positive regulation of cell division"/>
    <property type="evidence" value="ECO:0007669"/>
    <property type="project" value="UniProtKB-KW"/>
</dbReference>
<dbReference type="CTD" id="20212813"/>
<dbReference type="PANTHER" id="PTHR11633:SF1">
    <property type="entry name" value="LD28763P"/>
    <property type="match status" value="1"/>
</dbReference>
<dbReference type="Pfam" id="PF00341">
    <property type="entry name" value="PDGF"/>
    <property type="match status" value="1"/>
</dbReference>
<evidence type="ECO:0000256" key="3">
    <source>
        <dbReference type="ARBA" id="ARBA00023246"/>
    </source>
</evidence>
<sequence>MIVVVINNNITFSNYEIISKKLFKHLRHHELYYAGSGTSGYDDIPEFANCNLIDVPVDIAQPAATADGEDSVEFHWPPSTVLPRCMGGCVLRNDACKASRIEKKNINVRKVKFVNGKYDIIGSATVEVVYHRACDCACKQASSDCHPTKHNYTESKCSCDCKEQKSCSSLHQWSKATCMCLCRQVAECQANEIFSHGTCKCVRDTSLGGDLASIANVNLAQICARKTCPSNQILALVSNPCVCKSP</sequence>
<organism evidence="6 7">
    <name type="scientific">Helobdella robusta</name>
    <name type="common">Californian leech</name>
    <dbReference type="NCBI Taxonomy" id="6412"/>
    <lineage>
        <taxon>Eukaryota</taxon>
        <taxon>Metazoa</taxon>
        <taxon>Spiralia</taxon>
        <taxon>Lophotrochozoa</taxon>
        <taxon>Annelida</taxon>
        <taxon>Clitellata</taxon>
        <taxon>Hirudinea</taxon>
        <taxon>Rhynchobdellida</taxon>
        <taxon>Glossiphoniidae</taxon>
        <taxon>Helobdella</taxon>
    </lineage>
</organism>
<dbReference type="HOGENOM" id="CLU_1130147_0_0_1"/>
<dbReference type="InParanoid" id="T1FVG7"/>
<evidence type="ECO:0000313" key="6">
    <source>
        <dbReference type="EnsemblMetazoa" id="HelroP193902"/>
    </source>
</evidence>
<evidence type="ECO:0000256" key="2">
    <source>
        <dbReference type="ARBA" id="ARBA00023030"/>
    </source>
</evidence>
<dbReference type="GO" id="GO:0008083">
    <property type="term" value="F:growth factor activity"/>
    <property type="evidence" value="ECO:0007669"/>
    <property type="project" value="UniProtKB-KW"/>
</dbReference>
<dbReference type="InterPro" id="IPR029034">
    <property type="entry name" value="Cystine-knot_cytokine"/>
</dbReference>
<keyword evidence="2" id="KW-0339">Growth factor</keyword>
<dbReference type="AlphaFoldDB" id="T1FVG7"/>
<dbReference type="InterPro" id="IPR000072">
    <property type="entry name" value="PDGF/VEGF_dom"/>
</dbReference>
<dbReference type="GO" id="GO:0008284">
    <property type="term" value="P:positive regulation of cell population proliferation"/>
    <property type="evidence" value="ECO:0000318"/>
    <property type="project" value="GO_Central"/>
</dbReference>
<evidence type="ECO:0000313" key="7">
    <source>
        <dbReference type="Proteomes" id="UP000015101"/>
    </source>
</evidence>
<evidence type="ECO:0000256" key="1">
    <source>
        <dbReference type="ARBA" id="ARBA00006686"/>
    </source>
</evidence>
<dbReference type="RefSeq" id="XP_009028067.1">
    <property type="nucleotide sequence ID" value="XM_009029819.1"/>
</dbReference>
<dbReference type="EnsemblMetazoa" id="HelroT193902">
    <property type="protein sequence ID" value="HelroP193902"/>
    <property type="gene ID" value="HelroG193902"/>
</dbReference>
<dbReference type="GO" id="GO:0070851">
    <property type="term" value="F:growth factor receptor binding"/>
    <property type="evidence" value="ECO:0000318"/>
    <property type="project" value="GO_Central"/>
</dbReference>
<dbReference type="EMBL" id="KB097587">
    <property type="protein sequence ID" value="ESN93861.1"/>
    <property type="molecule type" value="Genomic_DNA"/>
</dbReference>
<evidence type="ECO:0000313" key="5">
    <source>
        <dbReference type="EMBL" id="ESN93861.1"/>
    </source>
</evidence>
<dbReference type="GO" id="GO:0005615">
    <property type="term" value="C:extracellular space"/>
    <property type="evidence" value="ECO:0000318"/>
    <property type="project" value="GO_Central"/>
</dbReference>
<dbReference type="OrthoDB" id="8878063at2759"/>
<protein>
    <recommendedName>
        <fullName evidence="4">Platelet-derived growth factor (PDGF) family profile domain-containing protein</fullName>
    </recommendedName>
</protein>
<comment type="similarity">
    <text evidence="1">Belongs to the PDGF/VEGF growth factor family.</text>
</comment>
<dbReference type="eggNOG" id="ENOG502SU5Y">
    <property type="taxonomic scope" value="Eukaryota"/>
</dbReference>
<reference evidence="6" key="3">
    <citation type="submission" date="2015-06" db="UniProtKB">
        <authorList>
            <consortium name="EnsemblMetazoa"/>
        </authorList>
    </citation>
    <scope>IDENTIFICATION</scope>
</reference>
<dbReference type="GeneID" id="20212813"/>
<dbReference type="EMBL" id="AMQM01007231">
    <property type="status" value="NOT_ANNOTATED_CDS"/>
    <property type="molecule type" value="Genomic_DNA"/>
</dbReference>
<dbReference type="PROSITE" id="PS50278">
    <property type="entry name" value="PDGF_2"/>
    <property type="match status" value="1"/>
</dbReference>
<feature type="domain" description="Platelet-derived growth factor (PDGF) family profile" evidence="4">
    <location>
        <begin position="37"/>
        <end position="141"/>
    </location>
</feature>
<dbReference type="OMA" id="NEASECT"/>
<dbReference type="SUPFAM" id="SSF57501">
    <property type="entry name" value="Cystine-knot cytokines"/>
    <property type="match status" value="1"/>
</dbReference>
<name>T1FVG7_HELRO</name>
<keyword evidence="7" id="KW-1185">Reference proteome</keyword>
<reference evidence="5 7" key="2">
    <citation type="journal article" date="2013" name="Nature">
        <title>Insights into bilaterian evolution from three spiralian genomes.</title>
        <authorList>
            <person name="Simakov O."/>
            <person name="Marletaz F."/>
            <person name="Cho S.J."/>
            <person name="Edsinger-Gonzales E."/>
            <person name="Havlak P."/>
            <person name="Hellsten U."/>
            <person name="Kuo D.H."/>
            <person name="Larsson T."/>
            <person name="Lv J."/>
            <person name="Arendt D."/>
            <person name="Savage R."/>
            <person name="Osoegawa K."/>
            <person name="de Jong P."/>
            <person name="Grimwood J."/>
            <person name="Chapman J.A."/>
            <person name="Shapiro H."/>
            <person name="Aerts A."/>
            <person name="Otillar R.P."/>
            <person name="Terry A.Y."/>
            <person name="Boore J.L."/>
            <person name="Grigoriev I.V."/>
            <person name="Lindberg D.R."/>
            <person name="Seaver E.C."/>
            <person name="Weisblat D.A."/>
            <person name="Putnam N.H."/>
            <person name="Rokhsar D.S."/>
        </authorList>
    </citation>
    <scope>NUCLEOTIDE SEQUENCE</scope>
</reference>
<gene>
    <name evidence="6" type="primary">20212813</name>
    <name evidence="5" type="ORF">HELRODRAFT_193902</name>
</gene>
<dbReference type="PANTHER" id="PTHR11633">
    <property type="entry name" value="PLATELET-DERIVED GROWTH FACTOR"/>
    <property type="match status" value="1"/>
</dbReference>